<evidence type="ECO:0000256" key="7">
    <source>
        <dbReference type="SAM" id="MobiDB-lite"/>
    </source>
</evidence>
<evidence type="ECO:0000259" key="9">
    <source>
        <dbReference type="Pfam" id="PF12051"/>
    </source>
</evidence>
<name>A0A173LMA4_9ACTN</name>
<organism evidence="10 11">
    <name type="scientific">Dietzia timorensis</name>
    <dbReference type="NCBI Taxonomy" id="499555"/>
    <lineage>
        <taxon>Bacteria</taxon>
        <taxon>Bacillati</taxon>
        <taxon>Actinomycetota</taxon>
        <taxon>Actinomycetes</taxon>
        <taxon>Mycobacteriales</taxon>
        <taxon>Dietziaceae</taxon>
        <taxon>Dietzia</taxon>
    </lineage>
</organism>
<comment type="similarity">
    <text evidence="2">Belongs to the ABC-2 integral membrane protein family.</text>
</comment>
<dbReference type="OrthoDB" id="4571363at2"/>
<sequence>MTSAPERQHPGQTPGGVVAQFFRHTTGAMVAVIGLFAVIAFMYFEGTANPQNHLNHVPVAIVNSDEGATIDTPAGPQRLEVGDQIVGGMMDQNDFSEVYMRVVDKETAEKGMDDAEFYGMVEFPADLSERIGDLVTSTAGGEGADRAGERADINVYSAPRSSVTSSQVMNTLAGVLVDSVPKQVGEQVLDNGRLLAEAEQSELSPTAAAALADPVSINQLTYHALDGGVTNPSFPLFVALVMILAGFTGAMVVSQMIDSRLGYIPLDIGPFVHLAPLGTHPRRLVLIRKWVVTIIISPIISVLIAGIAHWIGVSAFPFWNLVLFSTLCILSVGFASHATIAIFGNAGLLINLLVFVVFGIPTSGGAIPSEMLPRWFEPIGQVEPMHAAVRATRAMLFTDDPWSSGLGHASVVLGIWLVLAAIFGYAVAAYYDRRGYVREPNRFALPPLVARALGEGGNTDEDDSGARDDVDAGAPANGSSSDKSGEEETAVVAQKEMSAEDAWEDAREHHGDEWDGSHGERP</sequence>
<dbReference type="Proteomes" id="UP000186104">
    <property type="component" value="Chromosome"/>
</dbReference>
<dbReference type="PANTHER" id="PTHR43077">
    <property type="entry name" value="TRANSPORT PERMEASE YVFS-RELATED"/>
    <property type="match status" value="1"/>
</dbReference>
<protein>
    <submittedName>
        <fullName evidence="10">Uncharacterized protein YhgE</fullName>
    </submittedName>
</protein>
<dbReference type="InterPro" id="IPR051328">
    <property type="entry name" value="T7SS_ABC-Transporter"/>
</dbReference>
<keyword evidence="3" id="KW-1003">Cell membrane</keyword>
<feature type="transmembrane region" description="Helical" evidence="8">
    <location>
        <begin position="21"/>
        <end position="44"/>
    </location>
</feature>
<gene>
    <name evidence="10" type="ORF">BJL86_1950</name>
</gene>
<feature type="region of interest" description="Disordered" evidence="7">
    <location>
        <begin position="454"/>
        <end position="522"/>
    </location>
</feature>
<keyword evidence="4 8" id="KW-0812">Transmembrane</keyword>
<evidence type="ECO:0000256" key="1">
    <source>
        <dbReference type="ARBA" id="ARBA00004651"/>
    </source>
</evidence>
<dbReference type="Pfam" id="PF12051">
    <property type="entry name" value="DUF3533"/>
    <property type="match status" value="1"/>
</dbReference>
<feature type="transmembrane region" description="Helical" evidence="8">
    <location>
        <begin position="348"/>
        <end position="367"/>
    </location>
</feature>
<proteinExistence type="inferred from homology"/>
<feature type="transmembrane region" description="Helical" evidence="8">
    <location>
        <begin position="406"/>
        <end position="431"/>
    </location>
</feature>
<feature type="transmembrane region" description="Helical" evidence="8">
    <location>
        <begin position="318"/>
        <end position="336"/>
    </location>
</feature>
<keyword evidence="6 8" id="KW-0472">Membrane</keyword>
<feature type="transmembrane region" description="Helical" evidence="8">
    <location>
        <begin position="290"/>
        <end position="312"/>
    </location>
</feature>
<evidence type="ECO:0000256" key="8">
    <source>
        <dbReference type="SAM" id="Phobius"/>
    </source>
</evidence>
<evidence type="ECO:0000256" key="3">
    <source>
        <dbReference type="ARBA" id="ARBA00022475"/>
    </source>
</evidence>
<evidence type="ECO:0000256" key="4">
    <source>
        <dbReference type="ARBA" id="ARBA00022692"/>
    </source>
</evidence>
<evidence type="ECO:0000256" key="5">
    <source>
        <dbReference type="ARBA" id="ARBA00022989"/>
    </source>
</evidence>
<accession>A0A173LMA4</accession>
<dbReference type="Gene3D" id="3.40.1710.10">
    <property type="entry name" value="abc type-2 transporter like domain"/>
    <property type="match status" value="1"/>
</dbReference>
<comment type="subcellular location">
    <subcellularLocation>
        <location evidence="1">Cell membrane</location>
        <topology evidence="1">Multi-pass membrane protein</topology>
    </subcellularLocation>
</comment>
<dbReference type="STRING" id="499555.BJL86_1950"/>
<dbReference type="InterPro" id="IPR022703">
    <property type="entry name" value="DUF3533"/>
</dbReference>
<dbReference type="PANTHER" id="PTHR43077:SF8">
    <property type="entry name" value="DOXORUBICIN RESISTANCE ABC TRANSPORTER PERMEASE PROTEIN DRRB"/>
    <property type="match status" value="1"/>
</dbReference>
<keyword evidence="11" id="KW-1185">Reference proteome</keyword>
<evidence type="ECO:0000313" key="10">
    <source>
        <dbReference type="EMBL" id="ANI92718.1"/>
    </source>
</evidence>
<feature type="transmembrane region" description="Helical" evidence="8">
    <location>
        <begin position="234"/>
        <end position="253"/>
    </location>
</feature>
<evidence type="ECO:0000256" key="2">
    <source>
        <dbReference type="ARBA" id="ARBA00007783"/>
    </source>
</evidence>
<dbReference type="AlphaFoldDB" id="A0A173LMA4"/>
<evidence type="ECO:0000256" key="6">
    <source>
        <dbReference type="ARBA" id="ARBA00023136"/>
    </source>
</evidence>
<dbReference type="RefSeq" id="WP_082908349.1">
    <property type="nucleotide sequence ID" value="NZ_CP015961.1"/>
</dbReference>
<feature type="domain" description="DUF3533" evidence="9">
    <location>
        <begin position="33"/>
        <end position="420"/>
    </location>
</feature>
<feature type="compositionally biased region" description="Basic and acidic residues" evidence="7">
    <location>
        <begin position="504"/>
        <end position="522"/>
    </location>
</feature>
<dbReference type="GO" id="GO:0005886">
    <property type="term" value="C:plasma membrane"/>
    <property type="evidence" value="ECO:0007669"/>
    <property type="project" value="UniProtKB-SubCell"/>
</dbReference>
<dbReference type="EMBL" id="CP015961">
    <property type="protein sequence ID" value="ANI92718.1"/>
    <property type="molecule type" value="Genomic_DNA"/>
</dbReference>
<keyword evidence="5 8" id="KW-1133">Transmembrane helix</keyword>
<dbReference type="KEGG" id="dtm:BJL86_1950"/>
<reference evidence="10 11" key="1">
    <citation type="submission" date="2016-06" db="EMBL/GenBank/DDBJ databases">
        <title>Complete genome sequence of a saline-alkali tolerant type strain Dietzia timorensis ID05-A0528T.</title>
        <authorList>
            <person name="Wu X."/>
        </authorList>
    </citation>
    <scope>NUCLEOTIDE SEQUENCE [LARGE SCALE GENOMIC DNA]</scope>
    <source>
        <strain evidence="10 11">ID05-A0528</strain>
    </source>
</reference>
<evidence type="ECO:0000313" key="11">
    <source>
        <dbReference type="Proteomes" id="UP000186104"/>
    </source>
</evidence>